<dbReference type="Pfam" id="PF03205">
    <property type="entry name" value="MobB"/>
    <property type="match status" value="1"/>
</dbReference>
<dbReference type="AlphaFoldDB" id="A0A8G2FVW7"/>
<dbReference type="PANTHER" id="PTHR40072">
    <property type="entry name" value="MOLYBDOPTERIN-GUANINE DINUCLEOTIDE BIOSYNTHESIS ADAPTER PROTEIN-RELATED"/>
    <property type="match status" value="1"/>
</dbReference>
<dbReference type="InterPro" id="IPR004435">
    <property type="entry name" value="MobB_dom"/>
</dbReference>
<comment type="caution">
    <text evidence="2">The sequence shown here is derived from an EMBL/GenBank/DDBJ whole genome shotgun (WGS) entry which is preliminary data.</text>
</comment>
<evidence type="ECO:0000313" key="2">
    <source>
        <dbReference type="EMBL" id="SMD30429.1"/>
    </source>
</evidence>
<evidence type="ECO:0000313" key="3">
    <source>
        <dbReference type="Proteomes" id="UP000192315"/>
    </source>
</evidence>
<dbReference type="GO" id="GO:0006777">
    <property type="term" value="P:Mo-molybdopterin cofactor biosynthetic process"/>
    <property type="evidence" value="ECO:0007669"/>
    <property type="project" value="InterPro"/>
</dbReference>
<dbReference type="SUPFAM" id="SSF52540">
    <property type="entry name" value="P-loop containing nucleoside triphosphate hydrolases"/>
    <property type="match status" value="1"/>
</dbReference>
<dbReference type="InterPro" id="IPR027417">
    <property type="entry name" value="P-loop_NTPase"/>
</dbReference>
<evidence type="ECO:0000259" key="1">
    <source>
        <dbReference type="Pfam" id="PF03205"/>
    </source>
</evidence>
<name>A0A8G2FVW7_PICTO</name>
<dbReference type="Proteomes" id="UP000192315">
    <property type="component" value="Unassembled WGS sequence"/>
</dbReference>
<dbReference type="Gene3D" id="3.40.50.300">
    <property type="entry name" value="P-loop containing nucleotide triphosphate hydrolases"/>
    <property type="match status" value="1"/>
</dbReference>
<proteinExistence type="predicted"/>
<keyword evidence="3" id="KW-1185">Reference proteome</keyword>
<feature type="domain" description="Molybdopterin-guanine dinucleotide biosynthesis protein B (MobB)" evidence="1">
    <location>
        <begin position="10"/>
        <end position="102"/>
    </location>
</feature>
<protein>
    <submittedName>
        <fullName evidence="2">Molybdopterin-guanine dinucleotide biosynthesis protein B</fullName>
    </submittedName>
</protein>
<sequence>MLFFSMKVYSFFGSSGSGKTTLIYDLISRFSDKYKIVYIKNIHDNISLDFNGKDTWRMESAGAYITYGLTPTRTYRMERKRYDIKNIINDGDIVFIEGFRDYRDSTRFLLLGDAEYKKYGYDFIINTTNREFMDGIKYPEEIDKIIEIMGI</sequence>
<organism evidence="2 3">
    <name type="scientific">Picrophilus torridus (strain ATCC 700027 / DSM 9790 / JCM 10055 / NBRC 100828 / KAW 2/3)</name>
    <dbReference type="NCBI Taxonomy" id="1122961"/>
    <lineage>
        <taxon>Archaea</taxon>
        <taxon>Methanobacteriati</taxon>
        <taxon>Thermoplasmatota</taxon>
        <taxon>Thermoplasmata</taxon>
        <taxon>Thermoplasmatales</taxon>
        <taxon>Picrophilaceae</taxon>
        <taxon>Picrophilus</taxon>
    </lineage>
</organism>
<gene>
    <name evidence="2" type="ORF">SAMN02745355_0309</name>
</gene>
<reference evidence="2 3" key="1">
    <citation type="submission" date="2017-04" db="EMBL/GenBank/DDBJ databases">
        <authorList>
            <person name="Varghese N."/>
            <person name="Submissions S."/>
        </authorList>
    </citation>
    <scope>NUCLEOTIDE SEQUENCE [LARGE SCALE GENOMIC DNA]</scope>
    <source>
        <strain evidence="2 3">DSM 9789</strain>
    </source>
</reference>
<dbReference type="InterPro" id="IPR052539">
    <property type="entry name" value="MGD_biosynthesis_adapter"/>
</dbReference>
<dbReference type="EMBL" id="FWYE01000001">
    <property type="protein sequence ID" value="SMD30429.1"/>
    <property type="molecule type" value="Genomic_DNA"/>
</dbReference>
<accession>A0A8G2FVW7</accession>
<dbReference type="GO" id="GO:0005525">
    <property type="term" value="F:GTP binding"/>
    <property type="evidence" value="ECO:0007669"/>
    <property type="project" value="InterPro"/>
</dbReference>
<dbReference type="PANTHER" id="PTHR40072:SF1">
    <property type="entry name" value="MOLYBDOPTERIN-GUANINE DINUCLEOTIDE BIOSYNTHESIS ADAPTER PROTEIN"/>
    <property type="match status" value="1"/>
</dbReference>